<dbReference type="Gene3D" id="1.20.1250.20">
    <property type="entry name" value="MFS general substrate transporter like domains"/>
    <property type="match status" value="2"/>
</dbReference>
<dbReference type="SUPFAM" id="SSF103473">
    <property type="entry name" value="MFS general substrate transporter"/>
    <property type="match status" value="1"/>
</dbReference>
<dbReference type="EMBL" id="LJSX01000012">
    <property type="protein sequence ID" value="KPQ10884.1"/>
    <property type="molecule type" value="Genomic_DNA"/>
</dbReference>
<dbReference type="PANTHER" id="PTHR43124:SF3">
    <property type="entry name" value="CHLORAMPHENICOL EFFLUX PUMP RV0191"/>
    <property type="match status" value="1"/>
</dbReference>
<dbReference type="InterPro" id="IPR050189">
    <property type="entry name" value="MFS_Efflux_Transporters"/>
</dbReference>
<evidence type="ECO:0000256" key="5">
    <source>
        <dbReference type="ARBA" id="ARBA00023136"/>
    </source>
</evidence>
<evidence type="ECO:0000256" key="1">
    <source>
        <dbReference type="ARBA" id="ARBA00004651"/>
    </source>
</evidence>
<gene>
    <name evidence="9" type="ORF">GA0071312_2041</name>
    <name evidence="8" type="ORF">HLUCCO17_09350</name>
</gene>
<reference evidence="9 11" key="2">
    <citation type="submission" date="2016-08" db="EMBL/GenBank/DDBJ databases">
        <authorList>
            <person name="Varghese N."/>
            <person name="Submissions Spin"/>
        </authorList>
    </citation>
    <scope>NUCLEOTIDE SEQUENCE [LARGE SCALE GENOMIC DNA]</scope>
    <source>
        <strain evidence="9 11">HL-109</strain>
    </source>
</reference>
<dbReference type="GO" id="GO:0005886">
    <property type="term" value="C:plasma membrane"/>
    <property type="evidence" value="ECO:0007669"/>
    <property type="project" value="UniProtKB-SubCell"/>
</dbReference>
<evidence type="ECO:0000313" key="9">
    <source>
        <dbReference type="EMBL" id="SCC81109.1"/>
    </source>
</evidence>
<feature type="transmembrane region" description="Helical" evidence="6">
    <location>
        <begin position="36"/>
        <end position="56"/>
    </location>
</feature>
<dbReference type="Pfam" id="PF07690">
    <property type="entry name" value="MFS_1"/>
    <property type="match status" value="1"/>
</dbReference>
<keyword evidence="5 6" id="KW-0472">Membrane</keyword>
<evidence type="ECO:0000313" key="11">
    <source>
        <dbReference type="Proteomes" id="UP000182800"/>
    </source>
</evidence>
<dbReference type="PROSITE" id="PS50850">
    <property type="entry name" value="MFS"/>
    <property type="match status" value="1"/>
</dbReference>
<feature type="transmembrane region" description="Helical" evidence="6">
    <location>
        <begin position="369"/>
        <end position="389"/>
    </location>
</feature>
<proteinExistence type="predicted"/>
<dbReference type="STRING" id="1653334.GA0071312_2041"/>
<feature type="transmembrane region" description="Helical" evidence="6">
    <location>
        <begin position="204"/>
        <end position="226"/>
    </location>
</feature>
<dbReference type="Proteomes" id="UP000050497">
    <property type="component" value="Unassembled WGS sequence"/>
</dbReference>
<sequence length="401" mass="42170">MIFATLLFAYTLSQFFRAFLAIVSVDLSRDLGLDSAQLGAVSAIWFAAFALAQFPVGYALDRYGPRRTIATTMIFAVIGCGLMAAATGFVSALTAMAAIGIGCSAILMGSLYLFARNHAAEKFAMFTSLFVGLGALGNLLGTTPLALAVELFGWRWSMVGITAITALSTLLAFLVLRDPERIDSSDGSGGMIDGLVEIVSLRTLWLILPITFVSYAVVIATRSLWIAPFFSQVHGYSVTATGNAALLMAITMSIGALAYGPLERLIRDAKRTAVIGSAVTAAAYLALAGFGAQSAAASVALIGLIGGAGLTYGIIMAHARLFFPRHLIGRGVTFMNFIFISGAGIIQWISGQFINASERAGLDAGERYATLYGAFGLLVAAALALYLFASARPGPQDRHQP</sequence>
<reference evidence="8 10" key="1">
    <citation type="submission" date="2015-09" db="EMBL/GenBank/DDBJ databases">
        <title>Identification and resolution of microdiversity through metagenomic sequencing of parallel consortia.</title>
        <authorList>
            <person name="Nelson W.C."/>
            <person name="Romine M.F."/>
            <person name="Lindemann S.R."/>
        </authorList>
    </citation>
    <scope>NUCLEOTIDE SEQUENCE [LARGE SCALE GENOMIC DNA]</scope>
    <source>
        <strain evidence="8">HL-109</strain>
    </source>
</reference>
<keyword evidence="3 6" id="KW-0812">Transmembrane</keyword>
<dbReference type="GO" id="GO:0022857">
    <property type="term" value="F:transmembrane transporter activity"/>
    <property type="evidence" value="ECO:0007669"/>
    <property type="project" value="InterPro"/>
</dbReference>
<evidence type="ECO:0000256" key="3">
    <source>
        <dbReference type="ARBA" id="ARBA00022692"/>
    </source>
</evidence>
<comment type="caution">
    <text evidence="8">The sequence shown here is derived from an EMBL/GenBank/DDBJ whole genome shotgun (WGS) entry which is preliminary data.</text>
</comment>
<keyword evidence="2" id="KW-1003">Cell membrane</keyword>
<feature type="transmembrane region" description="Helical" evidence="6">
    <location>
        <begin position="126"/>
        <end position="148"/>
    </location>
</feature>
<accession>A0A0P8A0J3</accession>
<comment type="subcellular location">
    <subcellularLocation>
        <location evidence="1">Cell membrane</location>
        <topology evidence="1">Multi-pass membrane protein</topology>
    </subcellularLocation>
</comment>
<dbReference type="InterPro" id="IPR036259">
    <property type="entry name" value="MFS_trans_sf"/>
</dbReference>
<keyword evidence="11" id="KW-1185">Reference proteome</keyword>
<feature type="transmembrane region" description="Helical" evidence="6">
    <location>
        <begin position="68"/>
        <end position="86"/>
    </location>
</feature>
<dbReference type="PANTHER" id="PTHR43124">
    <property type="entry name" value="PURINE EFFLUX PUMP PBUE"/>
    <property type="match status" value="1"/>
</dbReference>
<feature type="transmembrane region" description="Helical" evidence="6">
    <location>
        <begin position="92"/>
        <end position="114"/>
    </location>
</feature>
<protein>
    <submittedName>
        <fullName evidence="8">Sugar phosphate permease</fullName>
    </submittedName>
</protein>
<feature type="transmembrane region" description="Helical" evidence="6">
    <location>
        <begin position="327"/>
        <end position="349"/>
    </location>
</feature>
<feature type="transmembrane region" description="Helical" evidence="6">
    <location>
        <begin position="238"/>
        <end position="260"/>
    </location>
</feature>
<feature type="transmembrane region" description="Helical" evidence="6">
    <location>
        <begin position="272"/>
        <end position="290"/>
    </location>
</feature>
<evidence type="ECO:0000256" key="4">
    <source>
        <dbReference type="ARBA" id="ARBA00022989"/>
    </source>
</evidence>
<evidence type="ECO:0000313" key="8">
    <source>
        <dbReference type="EMBL" id="KPQ10884.1"/>
    </source>
</evidence>
<evidence type="ECO:0000256" key="6">
    <source>
        <dbReference type="SAM" id="Phobius"/>
    </source>
</evidence>
<evidence type="ECO:0000256" key="2">
    <source>
        <dbReference type="ARBA" id="ARBA00022475"/>
    </source>
</evidence>
<feature type="transmembrane region" description="Helical" evidence="6">
    <location>
        <begin position="296"/>
        <end position="315"/>
    </location>
</feature>
<dbReference type="InterPro" id="IPR011701">
    <property type="entry name" value="MFS"/>
</dbReference>
<dbReference type="EMBL" id="FMBM01000002">
    <property type="protein sequence ID" value="SCC81109.1"/>
    <property type="molecule type" value="Genomic_DNA"/>
</dbReference>
<dbReference type="AlphaFoldDB" id="A0A0P8A0J3"/>
<dbReference type="InterPro" id="IPR020846">
    <property type="entry name" value="MFS_dom"/>
</dbReference>
<keyword evidence="4 6" id="KW-1133">Transmembrane helix</keyword>
<dbReference type="Proteomes" id="UP000182800">
    <property type="component" value="Unassembled WGS sequence"/>
</dbReference>
<name>A0A0P8A0J3_9HYPH</name>
<organism evidence="8 10">
    <name type="scientific">Saliniramus fredricksonii</name>
    <dbReference type="NCBI Taxonomy" id="1653334"/>
    <lineage>
        <taxon>Bacteria</taxon>
        <taxon>Pseudomonadati</taxon>
        <taxon>Pseudomonadota</taxon>
        <taxon>Alphaproteobacteria</taxon>
        <taxon>Hyphomicrobiales</taxon>
        <taxon>Salinarimonadaceae</taxon>
        <taxon>Saliniramus</taxon>
    </lineage>
</organism>
<feature type="transmembrane region" description="Helical" evidence="6">
    <location>
        <begin position="154"/>
        <end position="176"/>
    </location>
</feature>
<feature type="domain" description="Major facilitator superfamily (MFS) profile" evidence="7">
    <location>
        <begin position="1"/>
        <end position="392"/>
    </location>
</feature>
<evidence type="ECO:0000313" key="10">
    <source>
        <dbReference type="Proteomes" id="UP000050497"/>
    </source>
</evidence>
<evidence type="ECO:0000259" key="7">
    <source>
        <dbReference type="PROSITE" id="PS50850"/>
    </source>
</evidence>